<proteinExistence type="inferred from homology"/>
<dbReference type="SUPFAM" id="SSF49764">
    <property type="entry name" value="HSP20-like chaperones"/>
    <property type="match status" value="1"/>
</dbReference>
<dbReference type="STRING" id="1406858.GCA_000710895_04156"/>
<dbReference type="CDD" id="cd06464">
    <property type="entry name" value="ACD_sHsps-like"/>
    <property type="match status" value="1"/>
</dbReference>
<evidence type="ECO:0000256" key="1">
    <source>
        <dbReference type="PROSITE-ProRule" id="PRU00285"/>
    </source>
</evidence>
<dbReference type="PANTHER" id="PTHR11527">
    <property type="entry name" value="HEAT-SHOCK PROTEIN 20 FAMILY MEMBER"/>
    <property type="match status" value="1"/>
</dbReference>
<comment type="similarity">
    <text evidence="1 2">Belongs to the small heat shock protein (HSP20) family.</text>
</comment>
<evidence type="ECO:0000313" key="5">
    <source>
        <dbReference type="Proteomes" id="UP000255467"/>
    </source>
</evidence>
<evidence type="ECO:0000313" key="4">
    <source>
        <dbReference type="EMBL" id="SUD49409.1"/>
    </source>
</evidence>
<protein>
    <submittedName>
        <fullName evidence="4">Nox16</fullName>
    </submittedName>
</protein>
<keyword evidence="5" id="KW-1185">Reference proteome</keyword>
<gene>
    <name evidence="4" type="primary">hspX</name>
    <name evidence="4" type="ORF">NCTC1934_06762</name>
</gene>
<evidence type="ECO:0000259" key="3">
    <source>
        <dbReference type="PROSITE" id="PS01031"/>
    </source>
</evidence>
<dbReference type="RefSeq" id="WP_039818850.1">
    <property type="nucleotide sequence ID" value="NZ_UGRY01000007.1"/>
</dbReference>
<dbReference type="PROSITE" id="PS01031">
    <property type="entry name" value="SHSP"/>
    <property type="match status" value="1"/>
</dbReference>
<sequence>MSLLSVHRHPGSLLPDVADLWNSVLPPDVPMFGAHLLRVEDTVEDGRYVIRAEIPGIDPADAQVSVQNGQLTIKAERIERKEEKGRSEFRYGSFVRTVALPPGAQEDAIDATYAKGILTVTVPMSEPQSQAKSIEVKSGE</sequence>
<dbReference type="InterPro" id="IPR031107">
    <property type="entry name" value="Small_HSP"/>
</dbReference>
<reference evidence="4 5" key="1">
    <citation type="submission" date="2018-06" db="EMBL/GenBank/DDBJ databases">
        <authorList>
            <consortium name="Pathogen Informatics"/>
            <person name="Doyle S."/>
        </authorList>
    </citation>
    <scope>NUCLEOTIDE SEQUENCE [LARGE SCALE GENOMIC DNA]</scope>
    <source>
        <strain evidence="4 5">NCTC1934</strain>
    </source>
</reference>
<dbReference type="AlphaFoldDB" id="A0A379JL86"/>
<name>A0A379JL86_9NOCA</name>
<evidence type="ECO:0000256" key="2">
    <source>
        <dbReference type="RuleBase" id="RU003616"/>
    </source>
</evidence>
<feature type="domain" description="SHSP" evidence="3">
    <location>
        <begin position="30"/>
        <end position="139"/>
    </location>
</feature>
<organism evidence="4 5">
    <name type="scientific">Nocardia otitidiscaviarum</name>
    <dbReference type="NCBI Taxonomy" id="1823"/>
    <lineage>
        <taxon>Bacteria</taxon>
        <taxon>Bacillati</taxon>
        <taxon>Actinomycetota</taxon>
        <taxon>Actinomycetes</taxon>
        <taxon>Mycobacteriales</taxon>
        <taxon>Nocardiaceae</taxon>
        <taxon>Nocardia</taxon>
    </lineage>
</organism>
<dbReference type="Pfam" id="PF00011">
    <property type="entry name" value="HSP20"/>
    <property type="match status" value="1"/>
</dbReference>
<dbReference type="OrthoDB" id="3855217at2"/>
<dbReference type="InterPro" id="IPR008978">
    <property type="entry name" value="HSP20-like_chaperone"/>
</dbReference>
<accession>A0A379JL86</accession>
<dbReference type="InterPro" id="IPR002068">
    <property type="entry name" value="A-crystallin/Hsp20_dom"/>
</dbReference>
<dbReference type="EMBL" id="UGRY01000007">
    <property type="protein sequence ID" value="SUD49409.1"/>
    <property type="molecule type" value="Genomic_DNA"/>
</dbReference>
<dbReference type="Proteomes" id="UP000255467">
    <property type="component" value="Unassembled WGS sequence"/>
</dbReference>
<dbReference type="Gene3D" id="2.60.40.790">
    <property type="match status" value="1"/>
</dbReference>